<dbReference type="PANTHER" id="PTHR10584:SF166">
    <property type="entry name" value="RIBOKINASE"/>
    <property type="match status" value="1"/>
</dbReference>
<dbReference type="PANTHER" id="PTHR10584">
    <property type="entry name" value="SUGAR KINASE"/>
    <property type="match status" value="1"/>
</dbReference>
<gene>
    <name evidence="4" type="ORF">FC26_GL000339</name>
</gene>
<dbReference type="Proteomes" id="UP000051733">
    <property type="component" value="Unassembled WGS sequence"/>
</dbReference>
<evidence type="ECO:0000313" key="5">
    <source>
        <dbReference type="Proteomes" id="UP000051733"/>
    </source>
</evidence>
<accession>A0A0R2AB92</accession>
<dbReference type="AlphaFoldDB" id="A0A0R2AB92"/>
<dbReference type="GO" id="GO:0016301">
    <property type="term" value="F:kinase activity"/>
    <property type="evidence" value="ECO:0007669"/>
    <property type="project" value="UniProtKB-KW"/>
</dbReference>
<evidence type="ECO:0000259" key="3">
    <source>
        <dbReference type="Pfam" id="PF00294"/>
    </source>
</evidence>
<keyword evidence="2 4" id="KW-0418">Kinase</keyword>
<proteinExistence type="predicted"/>
<feature type="domain" description="Carbohydrate kinase PfkB" evidence="3">
    <location>
        <begin position="13"/>
        <end position="298"/>
    </location>
</feature>
<reference evidence="4 5" key="1">
    <citation type="journal article" date="2015" name="Genome Announc.">
        <title>Expanding the biotechnology potential of lactobacilli through comparative genomics of 213 strains and associated genera.</title>
        <authorList>
            <person name="Sun Z."/>
            <person name="Harris H.M."/>
            <person name="McCann A."/>
            <person name="Guo C."/>
            <person name="Argimon S."/>
            <person name="Zhang W."/>
            <person name="Yang X."/>
            <person name="Jeffery I.B."/>
            <person name="Cooney J.C."/>
            <person name="Kagawa T.F."/>
            <person name="Liu W."/>
            <person name="Song Y."/>
            <person name="Salvetti E."/>
            <person name="Wrobel A."/>
            <person name="Rasinkangas P."/>
            <person name="Parkhill J."/>
            <person name="Rea M.C."/>
            <person name="O'Sullivan O."/>
            <person name="Ritari J."/>
            <person name="Douillard F.P."/>
            <person name="Paul Ross R."/>
            <person name="Yang R."/>
            <person name="Briner A.E."/>
            <person name="Felis G.E."/>
            <person name="de Vos W.M."/>
            <person name="Barrangou R."/>
            <person name="Klaenhammer T.R."/>
            <person name="Caufield P.W."/>
            <person name="Cui Y."/>
            <person name="Zhang H."/>
            <person name="O'Toole P.W."/>
        </authorList>
    </citation>
    <scope>NUCLEOTIDE SEQUENCE [LARGE SCALE GENOMIC DNA]</scope>
    <source>
        <strain evidence="4 5">DSM 20634</strain>
    </source>
</reference>
<dbReference type="Pfam" id="PF00294">
    <property type="entry name" value="PfkB"/>
    <property type="match status" value="1"/>
</dbReference>
<sequence length="319" mass="34735">MKTMSETKQKVNDYVVVIGGMNMDIFGMPDNKVIDRDSNIGEIGLTVGGVGQNIAQNLAHLRVPTYLITVYGDDVHGTIMKAECEKNGILLDYAEELKGQRSSSYMYITDEIGDMLLGVNDMKICDKITPDFLANKLEFINQASICLIDANISEDSISWLADHVTVPIFADTVSVTKAPHLKAALGKIDTLKPNALEAGLLTGMQIRNISDAKRAAIELLDTGLKNVYISMGSEGILCANAEEMIHVHTLPTDVINANGAGDCSMATITWCRYMQEFSIRRIGLATQAAASIALESEKSVPDITPELISKKLEHLQITN</sequence>
<dbReference type="InterPro" id="IPR011611">
    <property type="entry name" value="PfkB_dom"/>
</dbReference>
<dbReference type="CDD" id="cd01941">
    <property type="entry name" value="YeiC_kinase_like"/>
    <property type="match status" value="1"/>
</dbReference>
<dbReference type="EMBL" id="AYYY01000061">
    <property type="protein sequence ID" value="KRM60854.1"/>
    <property type="molecule type" value="Genomic_DNA"/>
</dbReference>
<keyword evidence="1" id="KW-0808">Transferase</keyword>
<dbReference type="SUPFAM" id="SSF53613">
    <property type="entry name" value="Ribokinase-like"/>
    <property type="match status" value="1"/>
</dbReference>
<dbReference type="STRING" id="1423813.FC26_GL000339"/>
<evidence type="ECO:0000256" key="1">
    <source>
        <dbReference type="ARBA" id="ARBA00022679"/>
    </source>
</evidence>
<name>A0A0R2AB92_9LACO</name>
<evidence type="ECO:0000256" key="2">
    <source>
        <dbReference type="ARBA" id="ARBA00022777"/>
    </source>
</evidence>
<dbReference type="InterPro" id="IPR029056">
    <property type="entry name" value="Ribokinase-like"/>
</dbReference>
<comment type="caution">
    <text evidence="4">The sequence shown here is derived from an EMBL/GenBank/DDBJ whole genome shotgun (WGS) entry which is preliminary data.</text>
</comment>
<dbReference type="PATRIC" id="fig|1423813.3.peg.347"/>
<protein>
    <submittedName>
        <fullName evidence="4">Kinase, PfkB family</fullName>
    </submittedName>
</protein>
<organism evidence="4 5">
    <name type="scientific">Paucilactobacillus vaccinostercus DSM 20634</name>
    <dbReference type="NCBI Taxonomy" id="1423813"/>
    <lineage>
        <taxon>Bacteria</taxon>
        <taxon>Bacillati</taxon>
        <taxon>Bacillota</taxon>
        <taxon>Bacilli</taxon>
        <taxon>Lactobacillales</taxon>
        <taxon>Lactobacillaceae</taxon>
        <taxon>Paucilactobacillus</taxon>
    </lineage>
</organism>
<evidence type="ECO:0000313" key="4">
    <source>
        <dbReference type="EMBL" id="KRM60854.1"/>
    </source>
</evidence>
<dbReference type="Gene3D" id="3.40.1190.20">
    <property type="match status" value="1"/>
</dbReference>
<keyword evidence="5" id="KW-1185">Reference proteome</keyword>